<gene>
    <name evidence="3" type="ORF">BJ991_001211</name>
</gene>
<evidence type="ECO:0000259" key="2">
    <source>
        <dbReference type="Pfam" id="PF10708"/>
    </source>
</evidence>
<keyword evidence="4" id="KW-1185">Reference proteome</keyword>
<evidence type="ECO:0000313" key="4">
    <source>
        <dbReference type="Proteomes" id="UP000576969"/>
    </source>
</evidence>
<dbReference type="Pfam" id="PF10708">
    <property type="entry name" value="DUF2510"/>
    <property type="match status" value="1"/>
</dbReference>
<name>A0A7Y9GMF1_9MICO</name>
<feature type="domain" description="DUF2510" evidence="2">
    <location>
        <begin position="11"/>
        <end position="39"/>
    </location>
</feature>
<evidence type="ECO:0000313" key="3">
    <source>
        <dbReference type="EMBL" id="NYE19183.1"/>
    </source>
</evidence>
<feature type="transmembrane region" description="Helical" evidence="1">
    <location>
        <begin position="85"/>
        <end position="104"/>
    </location>
</feature>
<keyword evidence="1" id="KW-0472">Membrane</keyword>
<feature type="transmembrane region" description="Helical" evidence="1">
    <location>
        <begin position="62"/>
        <end position="79"/>
    </location>
</feature>
<accession>A0A7Y9GMF1</accession>
<keyword evidence="1" id="KW-0812">Transmembrane</keyword>
<dbReference type="EMBL" id="JACCBV010000001">
    <property type="protein sequence ID" value="NYE19183.1"/>
    <property type="molecule type" value="Genomic_DNA"/>
</dbReference>
<keyword evidence="1" id="KW-1133">Transmembrane helix</keyword>
<dbReference type="AlphaFoldDB" id="A0A7Y9GMF1"/>
<proteinExistence type="predicted"/>
<evidence type="ECO:0000256" key="1">
    <source>
        <dbReference type="SAM" id="Phobius"/>
    </source>
</evidence>
<reference evidence="3 4" key="1">
    <citation type="submission" date="2020-07" db="EMBL/GenBank/DDBJ databases">
        <title>Sequencing the genomes of 1000 actinobacteria strains.</title>
        <authorList>
            <person name="Klenk H.-P."/>
        </authorList>
    </citation>
    <scope>NUCLEOTIDE SEQUENCE [LARGE SCALE GENOMIC DNA]</scope>
    <source>
        <strain evidence="3 4">DSM 24662</strain>
    </source>
</reference>
<organism evidence="3 4">
    <name type="scientific">Microbacterium immunditiarum</name>
    <dbReference type="NCBI Taxonomy" id="337480"/>
    <lineage>
        <taxon>Bacteria</taxon>
        <taxon>Bacillati</taxon>
        <taxon>Actinomycetota</taxon>
        <taxon>Actinomycetes</taxon>
        <taxon>Micrococcales</taxon>
        <taxon>Microbacteriaceae</taxon>
        <taxon>Microbacterium</taxon>
    </lineage>
</organism>
<protein>
    <recommendedName>
        <fullName evidence="2">DUF2510 domain-containing protein</fullName>
    </recommendedName>
</protein>
<comment type="caution">
    <text evidence="3">The sequence shown here is derived from an EMBL/GenBank/DDBJ whole genome shotgun (WGS) entry which is preliminary data.</text>
</comment>
<dbReference type="InterPro" id="IPR018929">
    <property type="entry name" value="DUF2510"/>
</dbReference>
<dbReference type="Proteomes" id="UP000576969">
    <property type="component" value="Unassembled WGS sequence"/>
</dbReference>
<sequence length="357" mass="37329">MTDSTPTSAPAGWFPAGVEGQERYWDGSSWTDQVRPVGAIATATGAVPAPPTAPAPEKKPRNILGIVALAVAAVGLIFACIPGALIVGWILLPIGFILGIIALFQKEQPKWQGLTAIIVSVVGTIVGVIVFIALAAGAVSDAIDDTVTEDVGTSDVVTEETSADEEPAVADPEDLVLGETAFGVDTDSGMGWYAVQVTNPNEDYIFAGAGIDVEAYDANGVLIDTDSTYGIILSGTSWYVGDFFDIGSAQIDHIEVRGPTADAATHSPAAETGSFTLGEVKTGSEYDYMTVNGTVTSSFSEDQDMVRIDLIARDGGGKIVGVDYTYTDRVPSGGTAAWNVDFWKVPLDSKVEAYPHL</sequence>
<feature type="transmembrane region" description="Helical" evidence="1">
    <location>
        <begin position="116"/>
        <end position="139"/>
    </location>
</feature>
<dbReference type="RefSeq" id="WP_246301040.1">
    <property type="nucleotide sequence ID" value="NZ_JACCBV010000001.1"/>
</dbReference>